<gene>
    <name evidence="3" type="primary">ywjD</name>
    <name evidence="3" type="ORF">GCM10007096_35690</name>
</gene>
<dbReference type="Pfam" id="PF01381">
    <property type="entry name" value="HTH_3"/>
    <property type="match status" value="1"/>
</dbReference>
<evidence type="ECO:0000313" key="3">
    <source>
        <dbReference type="EMBL" id="GGH86904.1"/>
    </source>
</evidence>
<comment type="caution">
    <text evidence="3">The sequence shown here is derived from an EMBL/GenBank/DDBJ whole genome shotgun (WGS) entry which is preliminary data.</text>
</comment>
<dbReference type="EMBL" id="BMFV01000035">
    <property type="protein sequence ID" value="GGH86904.1"/>
    <property type="molecule type" value="Genomic_DNA"/>
</dbReference>
<reference evidence="3" key="2">
    <citation type="submission" date="2020-09" db="EMBL/GenBank/DDBJ databases">
        <authorList>
            <person name="Sun Q."/>
            <person name="Zhou Y."/>
        </authorList>
    </citation>
    <scope>NUCLEOTIDE SEQUENCE</scope>
    <source>
        <strain evidence="3">CGMCC 1.12777</strain>
    </source>
</reference>
<dbReference type="AlphaFoldDB" id="A0A8J2ZZ18"/>
<dbReference type="PROSITE" id="PS50943">
    <property type="entry name" value="HTH_CROC1"/>
    <property type="match status" value="1"/>
</dbReference>
<keyword evidence="4" id="KW-1185">Reference proteome</keyword>
<evidence type="ECO:0000259" key="2">
    <source>
        <dbReference type="PROSITE" id="PS50943"/>
    </source>
</evidence>
<accession>A0A8J2ZZ18</accession>
<evidence type="ECO:0000313" key="4">
    <source>
        <dbReference type="Proteomes" id="UP000656813"/>
    </source>
</evidence>
<dbReference type="SMART" id="SM00530">
    <property type="entry name" value="HTH_XRE"/>
    <property type="match status" value="1"/>
</dbReference>
<dbReference type="InterPro" id="IPR010982">
    <property type="entry name" value="Lambda_DNA-bd_dom_sf"/>
</dbReference>
<feature type="domain" description="HTH cro/C1-type" evidence="2">
    <location>
        <begin position="8"/>
        <end position="62"/>
    </location>
</feature>
<name>A0A8J2ZZ18_9BACL</name>
<dbReference type="CDD" id="cd00093">
    <property type="entry name" value="HTH_XRE"/>
    <property type="match status" value="1"/>
</dbReference>
<keyword evidence="1" id="KW-0238">DNA-binding</keyword>
<dbReference type="InterPro" id="IPR001387">
    <property type="entry name" value="Cro/C1-type_HTH"/>
</dbReference>
<dbReference type="RefSeq" id="WP_188498743.1">
    <property type="nucleotide sequence ID" value="NZ_BMFV01000035.1"/>
</dbReference>
<sequence>MKVFQERLRLLRENAGLNQEEIAKLLNITTSAYGYYERGRNEPSLETLKQMASIFKVSADYLLGTINDYHHTTVFQTPDDLTLTEKELQLIKELKKDESFVNELAANPSEHIQKLKRLWRFIQEEY</sequence>
<dbReference type="Proteomes" id="UP000656813">
    <property type="component" value="Unassembled WGS sequence"/>
</dbReference>
<evidence type="ECO:0000256" key="1">
    <source>
        <dbReference type="ARBA" id="ARBA00023125"/>
    </source>
</evidence>
<dbReference type="GO" id="GO:0003677">
    <property type="term" value="F:DNA binding"/>
    <property type="evidence" value="ECO:0007669"/>
    <property type="project" value="UniProtKB-KW"/>
</dbReference>
<dbReference type="PANTHER" id="PTHR46558">
    <property type="entry name" value="TRACRIPTIONAL REGULATORY PROTEIN-RELATED-RELATED"/>
    <property type="match status" value="1"/>
</dbReference>
<protein>
    <submittedName>
        <fullName evidence="3">Transcriptional regulator</fullName>
    </submittedName>
</protein>
<organism evidence="3 4">
    <name type="scientific">Pullulanibacillus pueri</name>
    <dbReference type="NCBI Taxonomy" id="1437324"/>
    <lineage>
        <taxon>Bacteria</taxon>
        <taxon>Bacillati</taxon>
        <taxon>Bacillota</taxon>
        <taxon>Bacilli</taxon>
        <taxon>Bacillales</taxon>
        <taxon>Sporolactobacillaceae</taxon>
        <taxon>Pullulanibacillus</taxon>
    </lineage>
</organism>
<proteinExistence type="predicted"/>
<dbReference type="SUPFAM" id="SSF47413">
    <property type="entry name" value="lambda repressor-like DNA-binding domains"/>
    <property type="match status" value="1"/>
</dbReference>
<dbReference type="Gene3D" id="1.10.260.40">
    <property type="entry name" value="lambda repressor-like DNA-binding domains"/>
    <property type="match status" value="1"/>
</dbReference>
<reference evidence="3" key="1">
    <citation type="journal article" date="2014" name="Int. J. Syst. Evol. Microbiol.">
        <title>Complete genome sequence of Corynebacterium casei LMG S-19264T (=DSM 44701T), isolated from a smear-ripened cheese.</title>
        <authorList>
            <consortium name="US DOE Joint Genome Institute (JGI-PGF)"/>
            <person name="Walter F."/>
            <person name="Albersmeier A."/>
            <person name="Kalinowski J."/>
            <person name="Ruckert C."/>
        </authorList>
    </citation>
    <scope>NUCLEOTIDE SEQUENCE</scope>
    <source>
        <strain evidence="3">CGMCC 1.12777</strain>
    </source>
</reference>
<dbReference type="PANTHER" id="PTHR46558:SF11">
    <property type="entry name" value="HTH-TYPE TRANSCRIPTIONAL REGULATOR XRE"/>
    <property type="match status" value="1"/>
</dbReference>